<dbReference type="PANTHER" id="PTHR31605">
    <property type="entry name" value="GLYCEROL-3-PHOSPHATE O-ACYLTRANSFERASE 1"/>
    <property type="match status" value="1"/>
</dbReference>
<dbReference type="Proteomes" id="UP000053051">
    <property type="component" value="Unassembled WGS sequence"/>
</dbReference>
<dbReference type="AlphaFoldDB" id="M1X4Y8"/>
<comment type="caution">
    <text evidence="2">The sequence shown here is derived from an EMBL/GenBank/DDBJ whole genome shotgun (WGS) entry which is preliminary data.</text>
</comment>
<proteinExistence type="predicted"/>
<dbReference type="GO" id="GO:0008654">
    <property type="term" value="P:phospholipid biosynthetic process"/>
    <property type="evidence" value="ECO:0007669"/>
    <property type="project" value="TreeGrafter"/>
</dbReference>
<organism evidence="2 3">
    <name type="scientific">Richelia intracellularis HH01</name>
    <dbReference type="NCBI Taxonomy" id="1165094"/>
    <lineage>
        <taxon>Bacteria</taxon>
        <taxon>Bacillati</taxon>
        <taxon>Cyanobacteriota</taxon>
        <taxon>Cyanophyceae</taxon>
        <taxon>Nostocales</taxon>
        <taxon>Nostocaceae</taxon>
        <taxon>Richelia</taxon>
    </lineage>
</organism>
<dbReference type="Pfam" id="PF01553">
    <property type="entry name" value="Acyltransferase"/>
    <property type="match status" value="1"/>
</dbReference>
<name>M1X4Y8_9NOST</name>
<dbReference type="EMBL" id="CAIY01000029">
    <property type="protein sequence ID" value="CCH66911.1"/>
    <property type="molecule type" value="Genomic_DNA"/>
</dbReference>
<sequence length="216" mass="23748">MGHNLVLPCFFRQIKITGQENIPKTGPVILAPTHRSRWDALLIPYATGRCVTGRDLRFMVTINECKGLQGWFVRRMGGFPVNPQHPSIKTLRHGVDLLCQQESVVIFPEGGIFRDGQVHTLKAGIARLALTAESSHPGLGIQILPIGINYSQAYPQWGADARISIGISIPVVDYVNGCVKQDAKNLTQDLRTALQQLSNDRLVITNHPALAQTSNP</sequence>
<reference evidence="2 3" key="1">
    <citation type="submission" date="2012-05" db="EMBL/GenBank/DDBJ databases">
        <authorList>
            <person name="Hilton J."/>
        </authorList>
    </citation>
    <scope>NUCLEOTIDE SEQUENCE [LARGE SCALE GENOMIC DNA]</scope>
    <source>
        <strain evidence="2 3">HH01</strain>
    </source>
</reference>
<dbReference type="GO" id="GO:0016287">
    <property type="term" value="F:glycerone-phosphate O-acyltransferase activity"/>
    <property type="evidence" value="ECO:0007669"/>
    <property type="project" value="TreeGrafter"/>
</dbReference>
<reference evidence="3" key="2">
    <citation type="submission" date="2016-01" db="EMBL/GenBank/DDBJ databases">
        <title>Diatom-associated endosymboitic cyanobacterium lacks core nitrogen metabolism enzymes.</title>
        <authorList>
            <person name="Hilton J.A."/>
            <person name="Foster R.A."/>
            <person name="Tripp H.J."/>
            <person name="Carter B.J."/>
            <person name="Zehr J.P."/>
            <person name="Villareal T.A."/>
        </authorList>
    </citation>
    <scope>NUCLEOTIDE SEQUENCE [LARGE SCALE GENOMIC DNA]</scope>
    <source>
        <strain evidence="3">HH01</strain>
    </source>
</reference>
<keyword evidence="3" id="KW-1185">Reference proteome</keyword>
<dbReference type="InterPro" id="IPR002123">
    <property type="entry name" value="Plipid/glycerol_acylTrfase"/>
</dbReference>
<dbReference type="GO" id="GO:0004366">
    <property type="term" value="F:glycerol-3-phosphate O-acyltransferase activity"/>
    <property type="evidence" value="ECO:0007669"/>
    <property type="project" value="TreeGrafter"/>
</dbReference>
<keyword evidence="2" id="KW-0808">Transferase</keyword>
<dbReference type="PANTHER" id="PTHR31605:SF0">
    <property type="entry name" value="GLYCEROL-3-PHOSPHATE O-ACYLTRANSFERASE 1"/>
    <property type="match status" value="1"/>
</dbReference>
<accession>M1X4Y8</accession>
<evidence type="ECO:0000313" key="3">
    <source>
        <dbReference type="Proteomes" id="UP000053051"/>
    </source>
</evidence>
<feature type="domain" description="Phospholipid/glycerol acyltransferase" evidence="1">
    <location>
        <begin position="28"/>
        <end position="151"/>
    </location>
</feature>
<gene>
    <name evidence="2" type="ORF">RINTHH_7560</name>
</gene>
<protein>
    <submittedName>
        <fullName evidence="2">Phospholipid/glycerol acyltransferase</fullName>
    </submittedName>
</protein>
<dbReference type="SMART" id="SM00563">
    <property type="entry name" value="PlsC"/>
    <property type="match status" value="1"/>
</dbReference>
<keyword evidence="2" id="KW-0012">Acyltransferase</keyword>
<evidence type="ECO:0000313" key="2">
    <source>
        <dbReference type="EMBL" id="CCH66911.1"/>
    </source>
</evidence>
<dbReference type="STRING" id="1165094.RINTHH_7560"/>
<evidence type="ECO:0000259" key="1">
    <source>
        <dbReference type="SMART" id="SM00563"/>
    </source>
</evidence>
<dbReference type="SUPFAM" id="SSF69593">
    <property type="entry name" value="Glycerol-3-phosphate (1)-acyltransferase"/>
    <property type="match status" value="1"/>
</dbReference>
<dbReference type="InterPro" id="IPR052744">
    <property type="entry name" value="GPAT/DAPAT"/>
</dbReference>